<name>A0A380CF78_SPHSI</name>
<evidence type="ECO:0000256" key="5">
    <source>
        <dbReference type="ARBA" id="ARBA00023277"/>
    </source>
</evidence>
<organism evidence="6 7">
    <name type="scientific">Sphingobacterium spiritivorum</name>
    <name type="common">Flavobacterium spiritivorum</name>
    <dbReference type="NCBI Taxonomy" id="258"/>
    <lineage>
        <taxon>Bacteria</taxon>
        <taxon>Pseudomonadati</taxon>
        <taxon>Bacteroidota</taxon>
        <taxon>Sphingobacteriia</taxon>
        <taxon>Sphingobacteriales</taxon>
        <taxon>Sphingobacteriaceae</taxon>
        <taxon>Sphingobacterium</taxon>
    </lineage>
</organism>
<evidence type="ECO:0000256" key="2">
    <source>
        <dbReference type="ARBA" id="ARBA00006906"/>
    </source>
</evidence>
<sequence>MNEVLKLIGDNPVIPVYYNDNIDSCIDVLTKSYKGGIRIFEFVNRGVNARENFKQLLTFKNEHFPDLKLGIGTIKTGEQAKEFIALGAEFIVSPIIKKKIAEVTAKHGLLWIPGCMTPTEIAKAEELGASLVKLFPGDSLGPNFLKAIKPLFPDLKFMPTGGVDTTEENIRTWKQAGVYAVGLGSKLFSPPADETGEDWLSERCQLLLKWSKA</sequence>
<accession>A0A380CF78</accession>
<dbReference type="PANTHER" id="PTHR30246:SF1">
    <property type="entry name" value="2-DEHYDRO-3-DEOXY-6-PHOSPHOGALACTONATE ALDOLASE-RELATED"/>
    <property type="match status" value="1"/>
</dbReference>
<dbReference type="SUPFAM" id="SSF51569">
    <property type="entry name" value="Aldolase"/>
    <property type="match status" value="1"/>
</dbReference>
<reference evidence="6 7" key="1">
    <citation type="submission" date="2018-06" db="EMBL/GenBank/DDBJ databases">
        <authorList>
            <consortium name="Pathogen Informatics"/>
            <person name="Doyle S."/>
        </authorList>
    </citation>
    <scope>NUCLEOTIDE SEQUENCE [LARGE SCALE GENOMIC DNA]</scope>
    <source>
        <strain evidence="6 7">NCTC11388</strain>
    </source>
</reference>
<evidence type="ECO:0000256" key="4">
    <source>
        <dbReference type="ARBA" id="ARBA00023239"/>
    </source>
</evidence>
<dbReference type="EMBL" id="UGYW01000002">
    <property type="protein sequence ID" value="SUJ17746.1"/>
    <property type="molecule type" value="Genomic_DNA"/>
</dbReference>
<proteinExistence type="inferred from homology"/>
<dbReference type="GO" id="GO:0008674">
    <property type="term" value="F:2-dehydro-3-deoxy-6-phosphogalactonate aldolase activity"/>
    <property type="evidence" value="ECO:0007669"/>
    <property type="project" value="UniProtKB-EC"/>
</dbReference>
<evidence type="ECO:0000313" key="7">
    <source>
        <dbReference type="Proteomes" id="UP000254893"/>
    </source>
</evidence>
<dbReference type="Gene3D" id="3.20.20.70">
    <property type="entry name" value="Aldolase class I"/>
    <property type="match status" value="1"/>
</dbReference>
<dbReference type="InterPro" id="IPR000887">
    <property type="entry name" value="Aldlse_KDPG_KHG"/>
</dbReference>
<keyword evidence="4 6" id="KW-0456">Lyase</keyword>
<protein>
    <submittedName>
        <fullName evidence="6">2-dehydro-3-deoxy-6-phosphogalactonate aldolase</fullName>
        <ecNumber evidence="6">4.1.2.21</ecNumber>
    </submittedName>
</protein>
<dbReference type="Proteomes" id="UP000254893">
    <property type="component" value="Unassembled WGS sequence"/>
</dbReference>
<evidence type="ECO:0000313" key="6">
    <source>
        <dbReference type="EMBL" id="SUJ17746.1"/>
    </source>
</evidence>
<dbReference type="CDD" id="cd00452">
    <property type="entry name" value="KDPG_aldolase"/>
    <property type="match status" value="1"/>
</dbReference>
<dbReference type="AlphaFoldDB" id="A0A380CF78"/>
<dbReference type="Pfam" id="PF01081">
    <property type="entry name" value="Aldolase"/>
    <property type="match status" value="1"/>
</dbReference>
<dbReference type="PANTHER" id="PTHR30246">
    <property type="entry name" value="2-KETO-3-DEOXY-6-PHOSPHOGLUCONATE ALDOLASE"/>
    <property type="match status" value="1"/>
</dbReference>
<dbReference type="InterPro" id="IPR013785">
    <property type="entry name" value="Aldolase_TIM"/>
</dbReference>
<evidence type="ECO:0000256" key="1">
    <source>
        <dbReference type="ARBA" id="ARBA00004761"/>
    </source>
</evidence>
<gene>
    <name evidence="6" type="primary">dgoA</name>
    <name evidence="6" type="ORF">NCTC11388_02699</name>
</gene>
<evidence type="ECO:0000256" key="3">
    <source>
        <dbReference type="ARBA" id="ARBA00011233"/>
    </source>
</evidence>
<dbReference type="EC" id="4.1.2.21" evidence="6"/>
<keyword evidence="5" id="KW-0119">Carbohydrate metabolism</keyword>
<comment type="similarity">
    <text evidence="2">Belongs to the KHG/KDPG aldolase family.</text>
</comment>
<comment type="subunit">
    <text evidence="3">Homotrimer.</text>
</comment>
<dbReference type="RefSeq" id="WP_115170467.1">
    <property type="nucleotide sequence ID" value="NZ_UGYW01000002.1"/>
</dbReference>
<comment type="pathway">
    <text evidence="1">Carbohydrate acid metabolism.</text>
</comment>